<dbReference type="Proteomes" id="UP000063229">
    <property type="component" value="Chromosome"/>
</dbReference>
<protein>
    <submittedName>
        <fullName evidence="1">Multifunctional fatty acid oxidation complex subunit alpha</fullName>
    </submittedName>
</protein>
<dbReference type="KEGG" id="pagb:AWM79_10600"/>
<accession>A0A0X1T0Y3</accession>
<organism evidence="1 2">
    <name type="scientific">Pseudomonas agarici</name>
    <dbReference type="NCBI Taxonomy" id="46677"/>
    <lineage>
        <taxon>Bacteria</taxon>
        <taxon>Pseudomonadati</taxon>
        <taxon>Pseudomonadota</taxon>
        <taxon>Gammaproteobacteria</taxon>
        <taxon>Pseudomonadales</taxon>
        <taxon>Pseudomonadaceae</taxon>
        <taxon>Pseudomonas</taxon>
    </lineage>
</organism>
<name>A0A0X1T0Y3_PSEAA</name>
<proteinExistence type="predicted"/>
<dbReference type="AlphaFoldDB" id="A0A0X1T0Y3"/>
<dbReference type="EMBL" id="CP014135">
    <property type="protein sequence ID" value="AMB85724.1"/>
    <property type="molecule type" value="Genomic_DNA"/>
</dbReference>
<dbReference type="RefSeq" id="WP_017131828.1">
    <property type="nucleotide sequence ID" value="NZ_CP014135.1"/>
</dbReference>
<keyword evidence="2" id="KW-1185">Reference proteome</keyword>
<sequence>MDLQHNTHRIPVIRHPKPETLGCAVIDAAGREIPITEEMIQKACRELEPQLDKPTPQN</sequence>
<evidence type="ECO:0000313" key="1">
    <source>
        <dbReference type="EMBL" id="AMB85724.1"/>
    </source>
</evidence>
<gene>
    <name evidence="1" type="ORF">AWM79_10600</name>
</gene>
<reference evidence="1 2" key="1">
    <citation type="submission" date="2016-01" db="EMBL/GenBank/DDBJ databases">
        <authorList>
            <person name="McClelland M."/>
            <person name="Jain A."/>
            <person name="Saraogi P."/>
            <person name="Mendelson R."/>
            <person name="Westerman R."/>
            <person name="SanMiguel P."/>
            <person name="Csonka L."/>
        </authorList>
    </citation>
    <scope>NUCLEOTIDE SEQUENCE [LARGE SCALE GENOMIC DNA]</scope>
    <source>
        <strain evidence="1 2">NCPPB 2472</strain>
    </source>
</reference>
<dbReference type="InterPro" id="IPR054635">
    <property type="entry name" value="PA1571-like"/>
</dbReference>
<dbReference type="NCBIfam" id="NF045613">
    <property type="entry name" value="PA1571_fam"/>
    <property type="match status" value="1"/>
</dbReference>
<evidence type="ECO:0000313" key="2">
    <source>
        <dbReference type="Proteomes" id="UP000063229"/>
    </source>
</evidence>